<organism evidence="1 2">
    <name type="scientific">Kitasatospora cystarginea</name>
    <dbReference type="NCBI Taxonomy" id="58350"/>
    <lineage>
        <taxon>Bacteria</taxon>
        <taxon>Bacillati</taxon>
        <taxon>Actinomycetota</taxon>
        <taxon>Actinomycetes</taxon>
        <taxon>Kitasatosporales</taxon>
        <taxon>Streptomycetaceae</taxon>
        <taxon>Kitasatospora</taxon>
    </lineage>
</organism>
<comment type="caution">
    <text evidence="1">The sequence shown here is derived from an EMBL/GenBank/DDBJ whole genome shotgun (WGS) entry which is preliminary data.</text>
</comment>
<evidence type="ECO:0000313" key="1">
    <source>
        <dbReference type="EMBL" id="GAA2263700.1"/>
    </source>
</evidence>
<reference evidence="1 2" key="1">
    <citation type="journal article" date="2019" name="Int. J. Syst. Evol. Microbiol.">
        <title>The Global Catalogue of Microorganisms (GCM) 10K type strain sequencing project: providing services to taxonomists for standard genome sequencing and annotation.</title>
        <authorList>
            <consortium name="The Broad Institute Genomics Platform"/>
            <consortium name="The Broad Institute Genome Sequencing Center for Infectious Disease"/>
            <person name="Wu L."/>
            <person name="Ma J."/>
        </authorList>
    </citation>
    <scope>NUCLEOTIDE SEQUENCE [LARGE SCALE GENOMIC DNA]</scope>
    <source>
        <strain evidence="1 2">JCM 7356</strain>
    </source>
</reference>
<evidence type="ECO:0000313" key="2">
    <source>
        <dbReference type="Proteomes" id="UP001500305"/>
    </source>
</evidence>
<gene>
    <name evidence="1" type="ORF">GCM10010430_55350</name>
</gene>
<sequence length="59" mass="6051">MLNSTGFHPPVAPPPGIPAFRRAARADDRGLVVSGLTFGRQLHGLCGTSALIGEGSVHS</sequence>
<dbReference type="Proteomes" id="UP001500305">
    <property type="component" value="Unassembled WGS sequence"/>
</dbReference>
<accession>A0ABN3EN00</accession>
<name>A0ABN3EN00_9ACTN</name>
<dbReference type="EMBL" id="BAAATR010000029">
    <property type="protein sequence ID" value="GAA2263700.1"/>
    <property type="molecule type" value="Genomic_DNA"/>
</dbReference>
<protein>
    <submittedName>
        <fullName evidence="1">Uncharacterized protein</fullName>
    </submittedName>
</protein>
<keyword evidence="2" id="KW-1185">Reference proteome</keyword>
<proteinExistence type="predicted"/>